<dbReference type="EMBL" id="CP104450">
    <property type="protein sequence ID" value="UXE36183.1"/>
    <property type="molecule type" value="Genomic_DNA"/>
</dbReference>
<evidence type="ECO:0000313" key="2">
    <source>
        <dbReference type="EMBL" id="UXE36183.1"/>
    </source>
</evidence>
<dbReference type="InterPro" id="IPR002711">
    <property type="entry name" value="HNH"/>
</dbReference>
<evidence type="ECO:0000313" key="3">
    <source>
        <dbReference type="Proteomes" id="UP001064206"/>
    </source>
</evidence>
<dbReference type="CDD" id="cd00085">
    <property type="entry name" value="HNHc"/>
    <property type="match status" value="1"/>
</dbReference>
<evidence type="ECO:0000259" key="1">
    <source>
        <dbReference type="SMART" id="SM00507"/>
    </source>
</evidence>
<reference evidence="2" key="1">
    <citation type="submission" date="2022-09" db="EMBL/GenBank/DDBJ databases">
        <title>Multidrug resistance Raoultella ornithinolytica Strain MQB_Silv_108.</title>
        <authorList>
            <person name="Quintela-Baluja M."/>
        </authorList>
    </citation>
    <scope>NUCLEOTIDE SEQUENCE</scope>
    <source>
        <strain evidence="2">MQB_Silv_108</strain>
    </source>
</reference>
<dbReference type="Proteomes" id="UP001064206">
    <property type="component" value="Chromosome"/>
</dbReference>
<keyword evidence="2" id="KW-0255">Endonuclease</keyword>
<dbReference type="Pfam" id="PF01844">
    <property type="entry name" value="HNH"/>
    <property type="match status" value="1"/>
</dbReference>
<dbReference type="GO" id="GO:0003676">
    <property type="term" value="F:nucleic acid binding"/>
    <property type="evidence" value="ECO:0007669"/>
    <property type="project" value="InterPro"/>
</dbReference>
<name>A0A9Q9J876_RAOOR</name>
<organism evidence="2 3">
    <name type="scientific">Raoultella ornithinolytica</name>
    <name type="common">Klebsiella ornithinolytica</name>
    <dbReference type="NCBI Taxonomy" id="54291"/>
    <lineage>
        <taxon>Bacteria</taxon>
        <taxon>Pseudomonadati</taxon>
        <taxon>Pseudomonadota</taxon>
        <taxon>Gammaproteobacteria</taxon>
        <taxon>Enterobacterales</taxon>
        <taxon>Enterobacteriaceae</taxon>
        <taxon>Klebsiella/Raoultella group</taxon>
        <taxon>Raoultella</taxon>
    </lineage>
</organism>
<proteinExistence type="predicted"/>
<dbReference type="AlphaFoldDB" id="A0A9Q9J876"/>
<dbReference type="GO" id="GO:0004519">
    <property type="term" value="F:endonuclease activity"/>
    <property type="evidence" value="ECO:0007669"/>
    <property type="project" value="UniProtKB-KW"/>
</dbReference>
<keyword evidence="2" id="KW-0540">Nuclease</keyword>
<dbReference type="PANTHER" id="PTHR33877">
    <property type="entry name" value="SLL1193 PROTEIN"/>
    <property type="match status" value="1"/>
</dbReference>
<dbReference type="PANTHER" id="PTHR33877:SF2">
    <property type="entry name" value="OS07G0170200 PROTEIN"/>
    <property type="match status" value="1"/>
</dbReference>
<accession>A0A9Q9J876</accession>
<dbReference type="GO" id="GO:0008270">
    <property type="term" value="F:zinc ion binding"/>
    <property type="evidence" value="ECO:0007669"/>
    <property type="project" value="InterPro"/>
</dbReference>
<protein>
    <submittedName>
        <fullName evidence="2">HNH endonuclease</fullName>
    </submittedName>
</protein>
<keyword evidence="2" id="KW-0378">Hydrolase</keyword>
<dbReference type="SMART" id="SM00507">
    <property type="entry name" value="HNHc"/>
    <property type="match status" value="1"/>
</dbReference>
<feature type="domain" description="HNH nuclease" evidence="1">
    <location>
        <begin position="38"/>
        <end position="90"/>
    </location>
</feature>
<dbReference type="RefSeq" id="WP_104897381.1">
    <property type="nucleotide sequence ID" value="NZ_CABGRC010000014.1"/>
</dbReference>
<dbReference type="InterPro" id="IPR003615">
    <property type="entry name" value="HNH_nuc"/>
</dbReference>
<gene>
    <name evidence="2" type="ORF">N2J37_16650</name>
</gene>
<dbReference type="InterPro" id="IPR052892">
    <property type="entry name" value="NA-targeting_endonuclease"/>
</dbReference>
<dbReference type="Gene3D" id="1.10.30.50">
    <property type="match status" value="1"/>
</dbReference>
<sequence>MRDYATVAPQFWLDHQGVKWKVPEIKGRLKMKVPCHRALREFVLHRDGYKCRRCGCTDQGKLVADHVISRRNGGSHHPDNMQCLCNSCNSRKANLIDVKGNKHG</sequence>